<reference evidence="9 10" key="1">
    <citation type="journal article" date="2011" name="Genome Biol. Evol.">
        <title>Integration of the genetic map and genome assembly of fugu facilitates insights into distinct features of genome evolution in teleosts and mammals.</title>
        <authorList>
            <person name="Kai W."/>
            <person name="Kikuchi K."/>
            <person name="Tohari S."/>
            <person name="Chew A.K."/>
            <person name="Tay A."/>
            <person name="Fujiwara A."/>
            <person name="Hosoya S."/>
            <person name="Suetake H."/>
            <person name="Naruse K."/>
            <person name="Brenner S."/>
            <person name="Suzuki Y."/>
            <person name="Venkatesh B."/>
        </authorList>
    </citation>
    <scope>NUCLEOTIDE SEQUENCE [LARGE SCALE GENOMIC DNA]</scope>
</reference>
<feature type="transmembrane region" description="Helical" evidence="8">
    <location>
        <begin position="171"/>
        <end position="196"/>
    </location>
</feature>
<dbReference type="InterPro" id="IPR004031">
    <property type="entry name" value="PMP22/EMP/MP20/Claudin"/>
</dbReference>
<dbReference type="Gene3D" id="1.20.140.150">
    <property type="match status" value="1"/>
</dbReference>
<dbReference type="PANTHER" id="PTHR10671:SF85">
    <property type="entry name" value="EPITHELIAL MEMBRANE PROTEIN 1"/>
    <property type="match status" value="1"/>
</dbReference>
<proteinExistence type="inferred from homology"/>
<sequence>MWRCPCARVCVLVLLNSELHNKCAWKLKNGACPSLSCSFPKATMLILAGIVVLHVSTIVLLLVATIDNAWWTSDTVSTDLWGRWELQSSVWHYTNLKNYPEEYLQAIQATSVLACVFAILALFVFVAQLFTLPNGQRFTFTGILQFLSCLCIMIAASIYTAELHVRDAAGGYGHCYILAWVSFVFSFILAITYLVLRKKSE</sequence>
<dbReference type="Ensembl" id="ENSTRUT00000088424.1">
    <property type="protein sequence ID" value="ENSTRUP00000060210.1"/>
    <property type="gene ID" value="ENSTRUG00000029776.1"/>
</dbReference>
<dbReference type="AlphaFoldDB" id="A0A674MGQ4"/>
<organism evidence="9 10">
    <name type="scientific">Takifugu rubripes</name>
    <name type="common">Japanese pufferfish</name>
    <name type="synonym">Fugu rubripes</name>
    <dbReference type="NCBI Taxonomy" id="31033"/>
    <lineage>
        <taxon>Eukaryota</taxon>
        <taxon>Metazoa</taxon>
        <taxon>Chordata</taxon>
        <taxon>Craniata</taxon>
        <taxon>Vertebrata</taxon>
        <taxon>Euteleostomi</taxon>
        <taxon>Actinopterygii</taxon>
        <taxon>Neopterygii</taxon>
        <taxon>Teleostei</taxon>
        <taxon>Neoteleostei</taxon>
        <taxon>Acanthomorphata</taxon>
        <taxon>Eupercaria</taxon>
        <taxon>Tetraodontiformes</taxon>
        <taxon>Tetradontoidea</taxon>
        <taxon>Tetraodontidae</taxon>
        <taxon>Takifugu</taxon>
    </lineage>
</organism>
<dbReference type="PANTHER" id="PTHR10671">
    <property type="entry name" value="EPITHELIAL MEMBRANE PROTEIN-RELATED"/>
    <property type="match status" value="1"/>
</dbReference>
<reference evidence="9" key="3">
    <citation type="submission" date="2025-09" db="UniProtKB">
        <authorList>
            <consortium name="Ensembl"/>
        </authorList>
    </citation>
    <scope>IDENTIFICATION</scope>
</reference>
<dbReference type="InterPro" id="IPR004032">
    <property type="entry name" value="PMP22_EMP_MP20"/>
</dbReference>
<evidence type="ECO:0000256" key="5">
    <source>
        <dbReference type="ARBA" id="ARBA00022989"/>
    </source>
</evidence>
<dbReference type="InParanoid" id="A0A674MGQ4"/>
<evidence type="ECO:0000313" key="9">
    <source>
        <dbReference type="Ensembl" id="ENSTRUP00000060210.1"/>
    </source>
</evidence>
<evidence type="ECO:0000313" key="10">
    <source>
        <dbReference type="Proteomes" id="UP000005226"/>
    </source>
</evidence>
<accession>A0A674MGQ4</accession>
<keyword evidence="4 8" id="KW-0812">Transmembrane</keyword>
<feature type="transmembrane region" description="Helical" evidence="8">
    <location>
        <begin position="103"/>
        <end position="126"/>
    </location>
</feature>
<evidence type="ECO:0000256" key="7">
    <source>
        <dbReference type="ARBA" id="ARBA00023180"/>
    </source>
</evidence>
<evidence type="ECO:0000256" key="2">
    <source>
        <dbReference type="ARBA" id="ARBA00006864"/>
    </source>
</evidence>
<protein>
    <recommendedName>
        <fullName evidence="3">Epithelial membrane protein 1</fullName>
    </recommendedName>
</protein>
<dbReference type="OMA" id="DLWGKWE"/>
<dbReference type="GO" id="GO:0005886">
    <property type="term" value="C:plasma membrane"/>
    <property type="evidence" value="ECO:0007669"/>
    <property type="project" value="TreeGrafter"/>
</dbReference>
<keyword evidence="10" id="KW-1185">Reference proteome</keyword>
<comment type="subcellular location">
    <subcellularLocation>
        <location evidence="1 8">Membrane</location>
        <topology evidence="1 8">Multi-pass membrane protein</topology>
    </subcellularLocation>
</comment>
<feature type="transmembrane region" description="Helical" evidence="8">
    <location>
        <begin position="44"/>
        <end position="66"/>
    </location>
</feature>
<keyword evidence="7" id="KW-0325">Glycoprotein</keyword>
<name>A0A674MGQ4_TAKRU</name>
<evidence type="ECO:0000256" key="6">
    <source>
        <dbReference type="ARBA" id="ARBA00023136"/>
    </source>
</evidence>
<comment type="similarity">
    <text evidence="2 8">Belongs to the PMP-22/EMP/MP20 family.</text>
</comment>
<dbReference type="Proteomes" id="UP000005226">
    <property type="component" value="Chromosome 17"/>
</dbReference>
<evidence type="ECO:0000256" key="1">
    <source>
        <dbReference type="ARBA" id="ARBA00004141"/>
    </source>
</evidence>
<dbReference type="FunFam" id="1.20.140.150:FF:000026">
    <property type="entry name" value="Epithelial membrane protein 1"/>
    <property type="match status" value="1"/>
</dbReference>
<evidence type="ECO:0000256" key="3">
    <source>
        <dbReference type="ARBA" id="ARBA00013553"/>
    </source>
</evidence>
<dbReference type="GeneTree" id="ENSGT00950000182696"/>
<keyword evidence="5 8" id="KW-1133">Transmembrane helix</keyword>
<evidence type="ECO:0000256" key="8">
    <source>
        <dbReference type="RuleBase" id="RU363088"/>
    </source>
</evidence>
<feature type="transmembrane region" description="Helical" evidence="8">
    <location>
        <begin position="138"/>
        <end position="159"/>
    </location>
</feature>
<gene>
    <name evidence="9" type="primary">LOC101078277</name>
</gene>
<keyword evidence="6 8" id="KW-0472">Membrane</keyword>
<evidence type="ECO:0000256" key="4">
    <source>
        <dbReference type="ARBA" id="ARBA00022692"/>
    </source>
</evidence>
<reference evidence="9" key="2">
    <citation type="submission" date="2025-08" db="UniProtKB">
        <authorList>
            <consortium name="Ensembl"/>
        </authorList>
    </citation>
    <scope>IDENTIFICATION</scope>
</reference>
<dbReference type="PRINTS" id="PR01453">
    <property type="entry name" value="EPMEMFAMILY"/>
</dbReference>
<dbReference type="InterPro" id="IPR050579">
    <property type="entry name" value="PMP-22/EMP/MP20-like"/>
</dbReference>
<dbReference type="Pfam" id="PF00822">
    <property type="entry name" value="PMP22_Claudin"/>
    <property type="match status" value="1"/>
</dbReference>